<keyword evidence="1" id="KW-0805">Transcription regulation</keyword>
<dbReference type="PANTHER" id="PTHR44688:SF16">
    <property type="entry name" value="DNA-BINDING TRANSCRIPTIONAL ACTIVATOR DEVR_DOSR"/>
    <property type="match status" value="1"/>
</dbReference>
<protein>
    <recommendedName>
        <fullName evidence="4">HTH luxR-type domain-containing protein</fullName>
    </recommendedName>
</protein>
<dbReference type="Pfam" id="PF00196">
    <property type="entry name" value="GerE"/>
    <property type="match status" value="1"/>
</dbReference>
<dbReference type="InterPro" id="IPR036388">
    <property type="entry name" value="WH-like_DNA-bd_sf"/>
</dbReference>
<evidence type="ECO:0000313" key="5">
    <source>
        <dbReference type="EMBL" id="VAX28184.1"/>
    </source>
</evidence>
<name>A0A3B1CWC6_9ZZZZ</name>
<proteinExistence type="predicted"/>
<evidence type="ECO:0000259" key="4">
    <source>
        <dbReference type="PROSITE" id="PS50043"/>
    </source>
</evidence>
<feature type="domain" description="HTH luxR-type" evidence="4">
    <location>
        <begin position="150"/>
        <end position="215"/>
    </location>
</feature>
<keyword evidence="2" id="KW-0238">DNA-binding</keyword>
<evidence type="ECO:0000256" key="2">
    <source>
        <dbReference type="ARBA" id="ARBA00023125"/>
    </source>
</evidence>
<evidence type="ECO:0000256" key="1">
    <source>
        <dbReference type="ARBA" id="ARBA00023015"/>
    </source>
</evidence>
<dbReference type="EMBL" id="UOGF01000035">
    <property type="protein sequence ID" value="VAX28184.1"/>
    <property type="molecule type" value="Genomic_DNA"/>
</dbReference>
<gene>
    <name evidence="5" type="ORF">MNBD_NITROSPIRAE01-2345</name>
</gene>
<dbReference type="PANTHER" id="PTHR44688">
    <property type="entry name" value="DNA-BINDING TRANSCRIPTIONAL ACTIVATOR DEVR_DOSR"/>
    <property type="match status" value="1"/>
</dbReference>
<dbReference type="InterPro" id="IPR000792">
    <property type="entry name" value="Tscrpt_reg_LuxR_C"/>
</dbReference>
<dbReference type="GO" id="GO:0006355">
    <property type="term" value="P:regulation of DNA-templated transcription"/>
    <property type="evidence" value="ECO:0007669"/>
    <property type="project" value="InterPro"/>
</dbReference>
<sequence>MQLAILEKVEDHQQTYDAIAPQSPHAEYDEFLNKSSTPDVIVIGRQGHILFVSHGESSVLKLLENKGKTAEEHEARLQLTQILNRLQITVSSQINRIDFNADQHASKAFFSFREHTVSLRGQGLKGDAGTSDFVMVLIEALHRGTRSAVLAQSRPKFTPREEAVLHYVKKGFTNKEIAEVLNIGVHTVKDHVKRIMKKVNAHTRTGIVGKLEETPLAQGHV</sequence>
<dbReference type="Gene3D" id="1.10.10.10">
    <property type="entry name" value="Winged helix-like DNA-binding domain superfamily/Winged helix DNA-binding domain"/>
    <property type="match status" value="1"/>
</dbReference>
<dbReference type="PRINTS" id="PR00038">
    <property type="entry name" value="HTHLUXR"/>
</dbReference>
<dbReference type="PROSITE" id="PS50043">
    <property type="entry name" value="HTH_LUXR_2"/>
    <property type="match status" value="1"/>
</dbReference>
<accession>A0A3B1CWC6</accession>
<dbReference type="AlphaFoldDB" id="A0A3B1CWC6"/>
<dbReference type="PROSITE" id="PS00622">
    <property type="entry name" value="HTH_LUXR_1"/>
    <property type="match status" value="1"/>
</dbReference>
<dbReference type="SUPFAM" id="SSF46894">
    <property type="entry name" value="C-terminal effector domain of the bipartite response regulators"/>
    <property type="match status" value="1"/>
</dbReference>
<dbReference type="GO" id="GO:0003677">
    <property type="term" value="F:DNA binding"/>
    <property type="evidence" value="ECO:0007669"/>
    <property type="project" value="UniProtKB-KW"/>
</dbReference>
<dbReference type="CDD" id="cd06170">
    <property type="entry name" value="LuxR_C_like"/>
    <property type="match status" value="1"/>
</dbReference>
<reference evidence="5" key="1">
    <citation type="submission" date="2018-06" db="EMBL/GenBank/DDBJ databases">
        <authorList>
            <person name="Zhirakovskaya E."/>
        </authorList>
    </citation>
    <scope>NUCLEOTIDE SEQUENCE</scope>
</reference>
<dbReference type="SMART" id="SM00421">
    <property type="entry name" value="HTH_LUXR"/>
    <property type="match status" value="1"/>
</dbReference>
<evidence type="ECO:0000256" key="3">
    <source>
        <dbReference type="ARBA" id="ARBA00023163"/>
    </source>
</evidence>
<keyword evidence="3" id="KW-0804">Transcription</keyword>
<organism evidence="5">
    <name type="scientific">hydrothermal vent metagenome</name>
    <dbReference type="NCBI Taxonomy" id="652676"/>
    <lineage>
        <taxon>unclassified sequences</taxon>
        <taxon>metagenomes</taxon>
        <taxon>ecological metagenomes</taxon>
    </lineage>
</organism>
<dbReference type="InterPro" id="IPR016032">
    <property type="entry name" value="Sig_transdc_resp-reg_C-effctor"/>
</dbReference>